<dbReference type="Gene3D" id="3.55.40.10">
    <property type="entry name" value="minor pseudopilin epsh domain"/>
    <property type="match status" value="1"/>
</dbReference>
<keyword evidence="4" id="KW-0488">Methylation</keyword>
<keyword evidence="14" id="KW-1185">Reference proteome</keyword>
<evidence type="ECO:0000256" key="11">
    <source>
        <dbReference type="SAM" id="Phobius"/>
    </source>
</evidence>
<feature type="domain" description="General secretion pathway GspH" evidence="12">
    <location>
        <begin position="63"/>
        <end position="166"/>
    </location>
</feature>
<keyword evidence="5" id="KW-0997">Cell inner membrane</keyword>
<accession>A0ABQ1RH83</accession>
<organism evidence="13 14">
    <name type="scientific">Lacimicrobium alkaliphilum</name>
    <dbReference type="NCBI Taxonomy" id="1526571"/>
    <lineage>
        <taxon>Bacteria</taxon>
        <taxon>Pseudomonadati</taxon>
        <taxon>Pseudomonadota</taxon>
        <taxon>Gammaproteobacteria</taxon>
        <taxon>Alteromonadales</taxon>
        <taxon>Alteromonadaceae</taxon>
        <taxon>Lacimicrobium</taxon>
    </lineage>
</organism>
<dbReference type="RefSeq" id="WP_099034874.1">
    <property type="nucleotide sequence ID" value="NZ_BMGJ01000008.1"/>
</dbReference>
<reference evidence="14" key="1">
    <citation type="journal article" date="2019" name="Int. J. Syst. Evol. Microbiol.">
        <title>The Global Catalogue of Microorganisms (GCM) 10K type strain sequencing project: providing services to taxonomists for standard genome sequencing and annotation.</title>
        <authorList>
            <consortium name="The Broad Institute Genomics Platform"/>
            <consortium name="The Broad Institute Genome Sequencing Center for Infectious Disease"/>
            <person name="Wu L."/>
            <person name="Ma J."/>
        </authorList>
    </citation>
    <scope>NUCLEOTIDE SEQUENCE [LARGE SCALE GENOMIC DNA]</scope>
    <source>
        <strain evidence="14">CGMCC 1.12923</strain>
    </source>
</reference>
<keyword evidence="6 11" id="KW-0812">Transmembrane</keyword>
<keyword evidence="8 11" id="KW-0472">Membrane</keyword>
<gene>
    <name evidence="13" type="ORF">GCM10011357_22090</name>
</gene>
<evidence type="ECO:0000256" key="5">
    <source>
        <dbReference type="ARBA" id="ARBA00022519"/>
    </source>
</evidence>
<dbReference type="EMBL" id="BMGJ01000008">
    <property type="protein sequence ID" value="GGD66416.1"/>
    <property type="molecule type" value="Genomic_DNA"/>
</dbReference>
<evidence type="ECO:0000256" key="1">
    <source>
        <dbReference type="ARBA" id="ARBA00004377"/>
    </source>
</evidence>
<dbReference type="InterPro" id="IPR022346">
    <property type="entry name" value="T2SS_GspH"/>
</dbReference>
<comment type="caution">
    <text evidence="13">The sequence shown here is derived from an EMBL/GenBank/DDBJ whole genome shotgun (WGS) entry which is preliminary data.</text>
</comment>
<evidence type="ECO:0000256" key="8">
    <source>
        <dbReference type="ARBA" id="ARBA00023136"/>
    </source>
</evidence>
<proteinExistence type="inferred from homology"/>
<evidence type="ECO:0000313" key="14">
    <source>
        <dbReference type="Proteomes" id="UP000614272"/>
    </source>
</evidence>
<evidence type="ECO:0000256" key="7">
    <source>
        <dbReference type="ARBA" id="ARBA00022989"/>
    </source>
</evidence>
<sequence>MVMDKPSFPSRYSRVNHTIGVSLIELLIAVTVISLTISIGAPALIESFKSQRVKGAAQTGYFMLQYARSVAISRGTDITLDFVSGSNWCVGISDSGPCDCSTANSCTIDEIEFRLNAAQYRNVKMNNVTFSAGATVIDGRHGMATGHAGALELTDGENTMKLVMSNLARVRICTETGNSGGYPSC</sequence>
<evidence type="ECO:0000256" key="10">
    <source>
        <dbReference type="ARBA" id="ARBA00030775"/>
    </source>
</evidence>
<protein>
    <recommendedName>
        <fullName evidence="2">Type II secretion system protein H</fullName>
    </recommendedName>
    <alternativeName>
        <fullName evidence="10">General secretion pathway protein H</fullName>
    </alternativeName>
</protein>
<keyword evidence="3" id="KW-1003">Cell membrane</keyword>
<evidence type="ECO:0000256" key="3">
    <source>
        <dbReference type="ARBA" id="ARBA00022475"/>
    </source>
</evidence>
<evidence type="ECO:0000259" key="12">
    <source>
        <dbReference type="Pfam" id="PF12019"/>
    </source>
</evidence>
<dbReference type="Pfam" id="PF12019">
    <property type="entry name" value="GspH"/>
    <property type="match status" value="1"/>
</dbReference>
<keyword evidence="7 11" id="KW-1133">Transmembrane helix</keyword>
<dbReference type="SUPFAM" id="SSF54523">
    <property type="entry name" value="Pili subunits"/>
    <property type="match status" value="1"/>
</dbReference>
<feature type="transmembrane region" description="Helical" evidence="11">
    <location>
        <begin position="20"/>
        <end position="45"/>
    </location>
</feature>
<evidence type="ECO:0000256" key="2">
    <source>
        <dbReference type="ARBA" id="ARBA00021549"/>
    </source>
</evidence>
<evidence type="ECO:0000256" key="4">
    <source>
        <dbReference type="ARBA" id="ARBA00022481"/>
    </source>
</evidence>
<evidence type="ECO:0000313" key="13">
    <source>
        <dbReference type="EMBL" id="GGD66416.1"/>
    </source>
</evidence>
<dbReference type="InterPro" id="IPR045584">
    <property type="entry name" value="Pilin-like"/>
</dbReference>
<dbReference type="Proteomes" id="UP000614272">
    <property type="component" value="Unassembled WGS sequence"/>
</dbReference>
<comment type="subcellular location">
    <subcellularLocation>
        <location evidence="1">Cell inner membrane</location>
        <topology evidence="1">Single-pass membrane protein</topology>
    </subcellularLocation>
</comment>
<evidence type="ECO:0000256" key="9">
    <source>
        <dbReference type="ARBA" id="ARBA00025772"/>
    </source>
</evidence>
<evidence type="ECO:0000256" key="6">
    <source>
        <dbReference type="ARBA" id="ARBA00022692"/>
    </source>
</evidence>
<comment type="similarity">
    <text evidence="9">Belongs to the GSP H family.</text>
</comment>
<name>A0ABQ1RH83_9ALTE</name>